<dbReference type="Gene3D" id="2.150.10.10">
    <property type="entry name" value="Serralysin-like metalloprotease, C-terminal"/>
    <property type="match status" value="1"/>
</dbReference>
<dbReference type="SUPFAM" id="SSF51120">
    <property type="entry name" value="beta-Roll"/>
    <property type="match status" value="1"/>
</dbReference>
<gene>
    <name evidence="3" type="ORF">DVS81_20210</name>
</gene>
<organism evidence="3 4">
    <name type="scientific">Candidatus Accumulibacter meliphilus</name>
    <dbReference type="NCBI Taxonomy" id="2211374"/>
    <lineage>
        <taxon>Bacteria</taxon>
        <taxon>Pseudomonadati</taxon>
        <taxon>Pseudomonadota</taxon>
        <taxon>Betaproteobacteria</taxon>
        <taxon>Candidatus Accumulibacter</taxon>
    </lineage>
</organism>
<comment type="subcellular location">
    <subcellularLocation>
        <location evidence="1">Secreted</location>
    </subcellularLocation>
</comment>
<sequence>LGEVTAQLGDIKLASNPFYSRFTDPIALTEQARSLPDMQGAGLVRSMCEAASLPTAAGSALATQVAAYAAETTRSGQLARLDDLLKAWADTSSMATTATGAFAGVKLTVNFAGVSSGSSAWHAWLDKLSILERFNGQTFLPVPATGTTLSIDFFNTRETLLDASYAALKASVYGGLLLQTRLKPYLDDIGLTVDENGVQVDFSAMESRLGAAYQADSPNAFIDRLELIKHAGQSLEPMGWHGEQKLVTWISDAEASGTWATTRAAIGAEFTTTPVAGDDIYLGTSGNDNVNGSGGNNYLLGAGGNDTLNGGDGADRLFGGSGNDTLYGNGGNDLLDGGGGDDYLDGGSGNDSYVVRRRSGYETMYNYDSTSGRSDTLVFDGVRQPWSDPGYDPGYAGYAQTTSSLRL</sequence>
<dbReference type="AlphaFoldDB" id="A0A369XIQ5"/>
<dbReference type="EMBL" id="QPGA01000089">
    <property type="protein sequence ID" value="RDE48786.1"/>
    <property type="molecule type" value="Genomic_DNA"/>
</dbReference>
<evidence type="ECO:0000313" key="3">
    <source>
        <dbReference type="EMBL" id="RDE48786.1"/>
    </source>
</evidence>
<protein>
    <recommendedName>
        <fullName evidence="5">Calcium-binding protein</fullName>
    </recommendedName>
</protein>
<dbReference type="GO" id="GO:0005509">
    <property type="term" value="F:calcium ion binding"/>
    <property type="evidence" value="ECO:0007669"/>
    <property type="project" value="InterPro"/>
</dbReference>
<dbReference type="PRINTS" id="PR00313">
    <property type="entry name" value="CABNDNGRPT"/>
</dbReference>
<dbReference type="Proteomes" id="UP000253831">
    <property type="component" value="Unassembled WGS sequence"/>
</dbReference>
<dbReference type="InterPro" id="IPR050557">
    <property type="entry name" value="RTX_toxin/Mannuronan_C5-epim"/>
</dbReference>
<evidence type="ECO:0000256" key="1">
    <source>
        <dbReference type="ARBA" id="ARBA00004613"/>
    </source>
</evidence>
<dbReference type="InterPro" id="IPR011049">
    <property type="entry name" value="Serralysin-like_metalloprot_C"/>
</dbReference>
<evidence type="ECO:0000256" key="2">
    <source>
        <dbReference type="ARBA" id="ARBA00022525"/>
    </source>
</evidence>
<name>A0A369XIQ5_9PROT</name>
<dbReference type="InterPro" id="IPR018511">
    <property type="entry name" value="Hemolysin-typ_Ca-bd_CS"/>
</dbReference>
<keyword evidence="2" id="KW-0964">Secreted</keyword>
<evidence type="ECO:0000313" key="4">
    <source>
        <dbReference type="Proteomes" id="UP000253831"/>
    </source>
</evidence>
<feature type="non-terminal residue" evidence="3">
    <location>
        <position position="1"/>
    </location>
</feature>
<dbReference type="PANTHER" id="PTHR38340:SF1">
    <property type="entry name" value="S-LAYER PROTEIN"/>
    <property type="match status" value="1"/>
</dbReference>
<comment type="caution">
    <text evidence="3">The sequence shown here is derived from an EMBL/GenBank/DDBJ whole genome shotgun (WGS) entry which is preliminary data.</text>
</comment>
<dbReference type="InterPro" id="IPR001343">
    <property type="entry name" value="Hemolysn_Ca-bd"/>
</dbReference>
<dbReference type="PANTHER" id="PTHR38340">
    <property type="entry name" value="S-LAYER PROTEIN"/>
    <property type="match status" value="1"/>
</dbReference>
<reference evidence="3 4" key="1">
    <citation type="submission" date="2018-05" db="EMBL/GenBank/DDBJ databases">
        <title>Integrated omic analyses show evidence that a Ca. Accumulibacter phosphatis strain performs denitrification under micro-aerobic conditions.</title>
        <authorList>
            <person name="Camejo P.Y."/>
            <person name="Katherine M.D."/>
            <person name="Daniel N.R."/>
        </authorList>
    </citation>
    <scope>NUCLEOTIDE SEQUENCE [LARGE SCALE GENOMIC DNA]</scope>
    <source>
        <strain evidence="3">UW-LDO-IC</strain>
    </source>
</reference>
<dbReference type="GO" id="GO:0005576">
    <property type="term" value="C:extracellular region"/>
    <property type="evidence" value="ECO:0007669"/>
    <property type="project" value="UniProtKB-SubCell"/>
</dbReference>
<proteinExistence type="predicted"/>
<dbReference type="Pfam" id="PF00353">
    <property type="entry name" value="HemolysinCabind"/>
    <property type="match status" value="2"/>
</dbReference>
<dbReference type="PROSITE" id="PS00330">
    <property type="entry name" value="HEMOLYSIN_CALCIUM"/>
    <property type="match status" value="2"/>
</dbReference>
<evidence type="ECO:0008006" key="5">
    <source>
        <dbReference type="Google" id="ProtNLM"/>
    </source>
</evidence>
<accession>A0A369XIQ5</accession>